<organism evidence="2 3">
    <name type="scientific">Corynebacterium humireducens NBRC 106098 = DSM 45392</name>
    <dbReference type="NCBI Taxonomy" id="1223515"/>
    <lineage>
        <taxon>Bacteria</taxon>
        <taxon>Bacillati</taxon>
        <taxon>Actinomycetota</taxon>
        <taxon>Actinomycetes</taxon>
        <taxon>Mycobacteriales</taxon>
        <taxon>Corynebacteriaceae</taxon>
        <taxon>Corynebacterium</taxon>
    </lineage>
</organism>
<evidence type="ECO:0000313" key="3">
    <source>
        <dbReference type="Proteomes" id="UP000031524"/>
    </source>
</evidence>
<name>A0A0B5D5B2_9CORY</name>
<reference evidence="2 3" key="1">
    <citation type="submission" date="2013-04" db="EMBL/GenBank/DDBJ databases">
        <title>Complete genome sequence of Corynebacterium humireducens DSM 45392(T), isolated from a wastewater-fed microbial fuel cell.</title>
        <authorList>
            <person name="Ruckert C."/>
            <person name="Albersmeier A."/>
            <person name="Kalinowski J."/>
        </authorList>
    </citation>
    <scope>NUCLEOTIDE SEQUENCE [LARGE SCALE GENOMIC DNA]</scope>
    <source>
        <strain evidence="3">MFC-5</strain>
    </source>
</reference>
<keyword evidence="3" id="KW-1185">Reference proteome</keyword>
<dbReference type="InterPro" id="IPR010147">
    <property type="entry name" value="CRISPR-assoc_prot_CasD"/>
</dbReference>
<gene>
    <name evidence="2" type="ORF">B842_11825</name>
</gene>
<dbReference type="RefSeq" id="WP_040086905.1">
    <property type="nucleotide sequence ID" value="NZ_BCSU01000028.1"/>
</dbReference>
<dbReference type="AlphaFoldDB" id="A0A0B5D5B2"/>
<dbReference type="InterPro" id="IPR013422">
    <property type="entry name" value="CRISPR-assoc_prot_Cas5_N"/>
</dbReference>
<dbReference type="HOGENOM" id="CLU_084726_1_0_11"/>
<dbReference type="KEGG" id="chm:B842_11825"/>
<dbReference type="STRING" id="1223515.B842_11825"/>
<dbReference type="GO" id="GO:0051607">
    <property type="term" value="P:defense response to virus"/>
    <property type="evidence" value="ECO:0007669"/>
    <property type="project" value="UniProtKB-KW"/>
</dbReference>
<dbReference type="NCBIfam" id="TIGR02593">
    <property type="entry name" value="CRISPR_cas5"/>
    <property type="match status" value="1"/>
</dbReference>
<evidence type="ECO:0008006" key="4">
    <source>
        <dbReference type="Google" id="ProtNLM"/>
    </source>
</evidence>
<dbReference type="CDD" id="cd09756">
    <property type="entry name" value="Cas5_I-E"/>
    <property type="match status" value="1"/>
</dbReference>
<evidence type="ECO:0000256" key="1">
    <source>
        <dbReference type="ARBA" id="ARBA00023118"/>
    </source>
</evidence>
<dbReference type="NCBIfam" id="TIGR01868">
    <property type="entry name" value="casD_Cas5e"/>
    <property type="match status" value="1"/>
</dbReference>
<dbReference type="Proteomes" id="UP000031524">
    <property type="component" value="Chromosome"/>
</dbReference>
<dbReference type="GO" id="GO:0003723">
    <property type="term" value="F:RNA binding"/>
    <property type="evidence" value="ECO:0007669"/>
    <property type="project" value="InterPro"/>
</dbReference>
<dbReference type="Pfam" id="PF09704">
    <property type="entry name" value="Cas_Cas5d"/>
    <property type="match status" value="1"/>
</dbReference>
<dbReference type="OrthoDB" id="3189549at2"/>
<dbReference type="InterPro" id="IPR021124">
    <property type="entry name" value="CRISPR-assoc_prot_Cas5"/>
</dbReference>
<sequence>MAHSLLLLLKGPMQSWGDSSRYKQRTTGQVPTKSGIIGLLAAAEGRRRTDPVEDLAELTLAVRVDQPGSLMRDYQTALAEGAKHANLVTRYYLSDAAFVAALESPHREVVDGLADALKNPRFPLYLGRRSCPAPVNLVLKVVDKSAVEALRAEPWHASDFHRKARAKNVELPIYRDARPGESGVAQQDVPVSFSQENRVYSWRTVVQEPEGCVFPNDMGTSVDPFFETVISV</sequence>
<dbReference type="Gene3D" id="3.30.70.2660">
    <property type="match status" value="1"/>
</dbReference>
<dbReference type="GO" id="GO:0043571">
    <property type="term" value="P:maintenance of CRISPR repeat elements"/>
    <property type="evidence" value="ECO:0007669"/>
    <property type="project" value="InterPro"/>
</dbReference>
<proteinExistence type="predicted"/>
<evidence type="ECO:0000313" key="2">
    <source>
        <dbReference type="EMBL" id="AJE34210.1"/>
    </source>
</evidence>
<keyword evidence="1" id="KW-0051">Antiviral defense</keyword>
<protein>
    <recommendedName>
        <fullName evidence="4">CRISPR-associated protein</fullName>
    </recommendedName>
</protein>
<dbReference type="EMBL" id="CP005286">
    <property type="protein sequence ID" value="AJE34210.1"/>
    <property type="molecule type" value="Genomic_DNA"/>
</dbReference>
<accession>A0A0B5D5B2</accession>